<dbReference type="STRING" id="282676.B6F84_05325"/>
<dbReference type="RefSeq" id="WP_148691277.1">
    <property type="nucleotide sequence ID" value="NZ_CP020477.1"/>
</dbReference>
<organism evidence="1 2">
    <name type="scientific">Acidianus manzaensis</name>
    <dbReference type="NCBI Taxonomy" id="282676"/>
    <lineage>
        <taxon>Archaea</taxon>
        <taxon>Thermoproteota</taxon>
        <taxon>Thermoprotei</taxon>
        <taxon>Sulfolobales</taxon>
        <taxon>Sulfolobaceae</taxon>
        <taxon>Acidianus</taxon>
    </lineage>
</organism>
<dbReference type="KEGG" id="aman:B6F84_05325"/>
<accession>A0A1W6JZ23</accession>
<dbReference type="Proteomes" id="UP000193404">
    <property type="component" value="Chromosome"/>
</dbReference>
<dbReference type="Pfam" id="PF22271">
    <property type="entry name" value="DUF6955"/>
    <property type="match status" value="1"/>
</dbReference>
<dbReference type="EMBL" id="CP020477">
    <property type="protein sequence ID" value="ARM75508.1"/>
    <property type="molecule type" value="Genomic_DNA"/>
</dbReference>
<dbReference type="GeneID" id="41590318"/>
<evidence type="ECO:0000313" key="2">
    <source>
        <dbReference type="Proteomes" id="UP000193404"/>
    </source>
</evidence>
<dbReference type="InterPro" id="IPR054230">
    <property type="entry name" value="DUF6955"/>
</dbReference>
<gene>
    <name evidence="1" type="ORF">B6F84_05325</name>
</gene>
<proteinExistence type="predicted"/>
<sequence>MKIYIWLNEEVTKKLEELGLNYAKDVLGGMKRIEIEVEENTVNEIVKLFPNVKVDTSTTKSIELLPKHFKNEILKVIIEKRKDPKEALLDALQTFKRLR</sequence>
<name>A0A1W6JZ23_9CREN</name>
<evidence type="ECO:0000313" key="1">
    <source>
        <dbReference type="EMBL" id="ARM75508.1"/>
    </source>
</evidence>
<dbReference type="OrthoDB" id="43751at2157"/>
<keyword evidence="2" id="KW-1185">Reference proteome</keyword>
<reference evidence="1 2" key="1">
    <citation type="submission" date="2017-03" db="EMBL/GenBank/DDBJ databases">
        <title>Sulfur activation and transportation mechanism of thermophilic Archaea Acidianus manzaensis YN-25.</title>
        <authorList>
            <person name="Ma Y."/>
            <person name="Yang Y."/>
            <person name="Xia J."/>
        </authorList>
    </citation>
    <scope>NUCLEOTIDE SEQUENCE [LARGE SCALE GENOMIC DNA]</scope>
    <source>
        <strain evidence="1 2">YN-25</strain>
    </source>
</reference>
<dbReference type="AlphaFoldDB" id="A0A1W6JZ23"/>
<protein>
    <submittedName>
        <fullName evidence="1">Uncharacterized protein</fullName>
    </submittedName>
</protein>